<evidence type="ECO:0000313" key="2">
    <source>
        <dbReference type="Proteomes" id="UP001499951"/>
    </source>
</evidence>
<reference evidence="2" key="1">
    <citation type="journal article" date="2019" name="Int. J. Syst. Evol. Microbiol.">
        <title>The Global Catalogue of Microorganisms (GCM) 10K type strain sequencing project: providing services to taxonomists for standard genome sequencing and annotation.</title>
        <authorList>
            <consortium name="The Broad Institute Genomics Platform"/>
            <consortium name="The Broad Institute Genome Sequencing Center for Infectious Disease"/>
            <person name="Wu L."/>
            <person name="Ma J."/>
        </authorList>
    </citation>
    <scope>NUCLEOTIDE SEQUENCE [LARGE SCALE GENOMIC DNA]</scope>
    <source>
        <strain evidence="2">JCM 15089</strain>
    </source>
</reference>
<dbReference type="Proteomes" id="UP001499951">
    <property type="component" value="Unassembled WGS sequence"/>
</dbReference>
<proteinExistence type="predicted"/>
<name>A0ABP3QAJ6_9PROT</name>
<sequence>MQDQATPNSAIGSQSERRVWRAPIMVEFDVSETLGTGTGQQEGDSSNS</sequence>
<dbReference type="EMBL" id="BAAADD010000012">
    <property type="protein sequence ID" value="GAA0586681.1"/>
    <property type="molecule type" value="Genomic_DNA"/>
</dbReference>
<keyword evidence="2" id="KW-1185">Reference proteome</keyword>
<gene>
    <name evidence="1" type="ORF">GCM10008942_39620</name>
</gene>
<comment type="caution">
    <text evidence="1">The sequence shown here is derived from an EMBL/GenBank/DDBJ whole genome shotgun (WGS) entry which is preliminary data.</text>
</comment>
<protein>
    <submittedName>
        <fullName evidence="1">Uncharacterized protein</fullName>
    </submittedName>
</protein>
<accession>A0ABP3QAJ6</accession>
<organism evidence="1 2">
    <name type="scientific">Rhizomicrobium electricum</name>
    <dbReference type="NCBI Taxonomy" id="480070"/>
    <lineage>
        <taxon>Bacteria</taxon>
        <taxon>Pseudomonadati</taxon>
        <taxon>Pseudomonadota</taxon>
        <taxon>Alphaproteobacteria</taxon>
        <taxon>Micropepsales</taxon>
        <taxon>Micropepsaceae</taxon>
        <taxon>Rhizomicrobium</taxon>
    </lineage>
</organism>
<evidence type="ECO:0000313" key="1">
    <source>
        <dbReference type="EMBL" id="GAA0586681.1"/>
    </source>
</evidence>